<dbReference type="InterPro" id="IPR032675">
    <property type="entry name" value="LRR_dom_sf"/>
</dbReference>
<dbReference type="InterPro" id="IPR042197">
    <property type="entry name" value="Apaf_helical"/>
</dbReference>
<dbReference type="GO" id="GO:0043531">
    <property type="term" value="F:ADP binding"/>
    <property type="evidence" value="ECO:0007669"/>
    <property type="project" value="InterPro"/>
</dbReference>
<dbReference type="Pfam" id="PF23598">
    <property type="entry name" value="LRR_14"/>
    <property type="match status" value="1"/>
</dbReference>
<feature type="domain" description="Disease resistance N-terminal" evidence="6">
    <location>
        <begin position="10"/>
        <end position="95"/>
    </location>
</feature>
<dbReference type="Gene3D" id="1.20.5.4130">
    <property type="match status" value="1"/>
</dbReference>
<dbReference type="Gene3D" id="1.10.8.430">
    <property type="entry name" value="Helical domain of apoptotic protease-activating factors"/>
    <property type="match status" value="1"/>
</dbReference>
<dbReference type="InterPro" id="IPR041118">
    <property type="entry name" value="Rx_N"/>
</dbReference>
<keyword evidence="1" id="KW-0677">Repeat</keyword>
<name>A0AAN7IR42_QUERU</name>
<dbReference type="Pfam" id="PF23559">
    <property type="entry name" value="WHD_DRP"/>
    <property type="match status" value="1"/>
</dbReference>
<protein>
    <recommendedName>
        <fullName evidence="11">Disease resistance protein RGA3</fullName>
    </recommendedName>
</protein>
<keyword evidence="2" id="KW-0547">Nucleotide-binding</keyword>
<evidence type="ECO:0000256" key="2">
    <source>
        <dbReference type="ARBA" id="ARBA00022741"/>
    </source>
</evidence>
<dbReference type="GO" id="GO:0051707">
    <property type="term" value="P:response to other organism"/>
    <property type="evidence" value="ECO:0007669"/>
    <property type="project" value="UniProtKB-ARBA"/>
</dbReference>
<dbReference type="Proteomes" id="UP001324115">
    <property type="component" value="Unassembled WGS sequence"/>
</dbReference>
<feature type="domain" description="NB-ARC" evidence="5">
    <location>
        <begin position="172"/>
        <end position="341"/>
    </location>
</feature>
<dbReference type="Pfam" id="PF00931">
    <property type="entry name" value="NB-ARC"/>
    <property type="match status" value="1"/>
</dbReference>
<dbReference type="InterPro" id="IPR055414">
    <property type="entry name" value="LRR_R13L4/SHOC2-like"/>
</dbReference>
<dbReference type="PANTHER" id="PTHR36766:SF61">
    <property type="entry name" value="NB-ARC DOMAIN DISEASE RESISTANCE PROTEIN"/>
    <property type="match status" value="1"/>
</dbReference>
<keyword evidence="10" id="KW-1185">Reference proteome</keyword>
<evidence type="ECO:0000313" key="10">
    <source>
        <dbReference type="Proteomes" id="UP001324115"/>
    </source>
</evidence>
<keyword evidence="3" id="KW-0611">Plant defense</keyword>
<dbReference type="InterPro" id="IPR058922">
    <property type="entry name" value="WHD_DRP"/>
</dbReference>
<dbReference type="AlphaFoldDB" id="A0AAN7IR42"/>
<accession>A0AAN7IR42</accession>
<gene>
    <name evidence="9" type="ORF">RGQ29_026355</name>
</gene>
<feature type="domain" description="Disease resistance protein winged helix" evidence="7">
    <location>
        <begin position="428"/>
        <end position="498"/>
    </location>
</feature>
<dbReference type="PRINTS" id="PR00364">
    <property type="entry name" value="DISEASERSIST"/>
</dbReference>
<feature type="domain" description="Disease resistance R13L4/SHOC-2-like LRR" evidence="8">
    <location>
        <begin position="581"/>
        <end position="710"/>
    </location>
</feature>
<dbReference type="SUPFAM" id="SSF52058">
    <property type="entry name" value="L domain-like"/>
    <property type="match status" value="1"/>
</dbReference>
<dbReference type="Gene3D" id="3.40.50.300">
    <property type="entry name" value="P-loop containing nucleotide triphosphate hydrolases"/>
    <property type="match status" value="1"/>
</dbReference>
<sequence length="734" mass="83904">MTELAFSVAEKVIERLASLSCEVISLRWGIASDLKNLKLTMSTLKAVLLDAEEKQAKNRHLSVWLGELKDVFYDAMDVLDAVECENQRREVMKKHGTTVQQVHDFVSSFNPFGFNYQMSHKIREIRESVEKIGAVRSQFHLEERFDDKRIVHREGGMSHSFVPPSYVIGRGDDKEKLIDFLLQPGDDDVNVSVIPIVGIGGMGKTVLAQSVYNDERAVINFDSRTWVCMSKDFNVLNLAKEMLINPASRSINDLSMDQVQVSVRDSLKGKNFLLVLDDVWNDDRSKWIDLKNLLMEGAKGSKIVVTTRDHKVASMMSTGLIYDIEVLPEDDCLSLLLRWAFSGGEEKKYPKLVEIGKEIVKKCKGVPLAVKTLGSLLYSKSEERDWIFIRDSEKWKLEQKDDDILHSLRLSYDQLPSYLKPCFAYCSLYPKGHIYESIELTQSWMANGLLQMSKGSNQEFEDIGLQYVKELFSRSLIEELFDVGHCFIFKMHDLVHDLSLYVAQSDHCLIEKDNGRNNYEKIRHLSILDETLGVDGATTLLDKFSNGVRTIRARLTKHPLIIPKQDEFPLYIYEDFVEICISRFKYLRLLDLVFSCFEVLPSSISALKHLRYLSFGGNKEIKKLPNSICDLQNLETLVLTLCEKLEELPRDIRKMINIRVLLVSTKQKYLPNNGIECLRSLRALGFMKCPKLESLPEGIQQLINLRILGFSDCESLISLPRGCKWEKVSHASGA</sequence>
<evidence type="ECO:0000259" key="6">
    <source>
        <dbReference type="Pfam" id="PF18052"/>
    </source>
</evidence>
<dbReference type="Pfam" id="PF18052">
    <property type="entry name" value="Rx_N"/>
    <property type="match status" value="1"/>
</dbReference>
<proteinExistence type="predicted"/>
<dbReference type="InterPro" id="IPR027417">
    <property type="entry name" value="P-loop_NTPase"/>
</dbReference>
<dbReference type="Gene3D" id="3.80.10.10">
    <property type="entry name" value="Ribonuclease Inhibitor"/>
    <property type="match status" value="1"/>
</dbReference>
<organism evidence="9 10">
    <name type="scientific">Quercus rubra</name>
    <name type="common">Northern red oak</name>
    <name type="synonym">Quercus borealis</name>
    <dbReference type="NCBI Taxonomy" id="3512"/>
    <lineage>
        <taxon>Eukaryota</taxon>
        <taxon>Viridiplantae</taxon>
        <taxon>Streptophyta</taxon>
        <taxon>Embryophyta</taxon>
        <taxon>Tracheophyta</taxon>
        <taxon>Spermatophyta</taxon>
        <taxon>Magnoliopsida</taxon>
        <taxon>eudicotyledons</taxon>
        <taxon>Gunneridae</taxon>
        <taxon>Pentapetalae</taxon>
        <taxon>rosids</taxon>
        <taxon>fabids</taxon>
        <taxon>Fagales</taxon>
        <taxon>Fagaceae</taxon>
        <taxon>Quercus</taxon>
    </lineage>
</organism>
<evidence type="ECO:0000313" key="9">
    <source>
        <dbReference type="EMBL" id="KAK4583587.1"/>
    </source>
</evidence>
<evidence type="ECO:0000259" key="7">
    <source>
        <dbReference type="Pfam" id="PF23559"/>
    </source>
</evidence>
<evidence type="ECO:0000259" key="8">
    <source>
        <dbReference type="Pfam" id="PF23598"/>
    </source>
</evidence>
<comment type="caution">
    <text evidence="9">The sequence shown here is derived from an EMBL/GenBank/DDBJ whole genome shotgun (WGS) entry which is preliminary data.</text>
</comment>
<keyword evidence="4" id="KW-0067">ATP-binding</keyword>
<reference evidence="9 10" key="1">
    <citation type="journal article" date="2023" name="G3 (Bethesda)">
        <title>A haplotype-resolved chromosome-scale genome for Quercus rubra L. provides insights into the genetics of adaptive traits for red oak species.</title>
        <authorList>
            <person name="Kapoor B."/>
            <person name="Jenkins J."/>
            <person name="Schmutz J."/>
            <person name="Zhebentyayeva T."/>
            <person name="Kuelheim C."/>
            <person name="Coggeshall M."/>
            <person name="Heim C."/>
            <person name="Lasky J.R."/>
            <person name="Leites L."/>
            <person name="Islam-Faridi N."/>
            <person name="Romero-Severson J."/>
            <person name="DeLeo V.L."/>
            <person name="Lucas S.M."/>
            <person name="Lazic D."/>
            <person name="Gailing O."/>
            <person name="Carlson J."/>
            <person name="Staton M."/>
        </authorList>
    </citation>
    <scope>NUCLEOTIDE SEQUENCE [LARGE SCALE GENOMIC DNA]</scope>
    <source>
        <strain evidence="9">Pseudo-F2</strain>
    </source>
</reference>
<dbReference type="PANTHER" id="PTHR36766">
    <property type="entry name" value="PLANT BROAD-SPECTRUM MILDEW RESISTANCE PROTEIN RPW8"/>
    <property type="match status" value="1"/>
</dbReference>
<dbReference type="GO" id="GO:0006952">
    <property type="term" value="P:defense response"/>
    <property type="evidence" value="ECO:0007669"/>
    <property type="project" value="UniProtKB-KW"/>
</dbReference>
<evidence type="ECO:0000259" key="5">
    <source>
        <dbReference type="Pfam" id="PF00931"/>
    </source>
</evidence>
<dbReference type="SUPFAM" id="SSF52540">
    <property type="entry name" value="P-loop containing nucleoside triphosphate hydrolases"/>
    <property type="match status" value="1"/>
</dbReference>
<evidence type="ECO:0000256" key="3">
    <source>
        <dbReference type="ARBA" id="ARBA00022821"/>
    </source>
</evidence>
<dbReference type="GO" id="GO:0005524">
    <property type="term" value="F:ATP binding"/>
    <property type="evidence" value="ECO:0007669"/>
    <property type="project" value="UniProtKB-KW"/>
</dbReference>
<evidence type="ECO:0008006" key="11">
    <source>
        <dbReference type="Google" id="ProtNLM"/>
    </source>
</evidence>
<evidence type="ECO:0000256" key="4">
    <source>
        <dbReference type="ARBA" id="ARBA00022840"/>
    </source>
</evidence>
<evidence type="ECO:0000256" key="1">
    <source>
        <dbReference type="ARBA" id="ARBA00022737"/>
    </source>
</evidence>
<dbReference type="InterPro" id="IPR002182">
    <property type="entry name" value="NB-ARC"/>
</dbReference>
<dbReference type="EMBL" id="JAXUIC010000007">
    <property type="protein sequence ID" value="KAK4583587.1"/>
    <property type="molecule type" value="Genomic_DNA"/>
</dbReference>